<gene>
    <name evidence="10" type="ORF">EHS89_15600</name>
</gene>
<dbReference type="GO" id="GO:0005524">
    <property type="term" value="F:ATP binding"/>
    <property type="evidence" value="ECO:0007669"/>
    <property type="project" value="UniProtKB-KW"/>
</dbReference>
<keyword evidence="5" id="KW-0592">Phosphate transport</keyword>
<comment type="caution">
    <text evidence="10">The sequence shown here is derived from an EMBL/GenBank/DDBJ whole genome shotgun (WGS) entry which is preliminary data.</text>
</comment>
<dbReference type="InterPro" id="IPR005670">
    <property type="entry name" value="PstB-like"/>
</dbReference>
<dbReference type="PROSITE" id="PS00211">
    <property type="entry name" value="ABC_TRANSPORTER_1"/>
    <property type="match status" value="1"/>
</dbReference>
<evidence type="ECO:0000256" key="3">
    <source>
        <dbReference type="ARBA" id="ARBA00022448"/>
    </source>
</evidence>
<keyword evidence="7 10" id="KW-0067">ATP-binding</keyword>
<evidence type="ECO:0000256" key="2">
    <source>
        <dbReference type="ARBA" id="ARBA00005417"/>
    </source>
</evidence>
<dbReference type="OrthoDB" id="6461291at2"/>
<evidence type="ECO:0000313" key="11">
    <source>
        <dbReference type="Proteomes" id="UP000267535"/>
    </source>
</evidence>
<dbReference type="InterPro" id="IPR003439">
    <property type="entry name" value="ABC_transporter-like_ATP-bd"/>
</dbReference>
<dbReference type="SMART" id="SM00382">
    <property type="entry name" value="AAA"/>
    <property type="match status" value="1"/>
</dbReference>
<dbReference type="Proteomes" id="UP000267535">
    <property type="component" value="Unassembled WGS sequence"/>
</dbReference>
<dbReference type="GO" id="GO:0005315">
    <property type="term" value="F:phosphate transmembrane transporter activity"/>
    <property type="evidence" value="ECO:0007669"/>
    <property type="project" value="InterPro"/>
</dbReference>
<dbReference type="SUPFAM" id="SSF52540">
    <property type="entry name" value="P-loop containing nucleoside triphosphate hydrolases"/>
    <property type="match status" value="1"/>
</dbReference>
<dbReference type="AlphaFoldDB" id="A0A3P1SM28"/>
<keyword evidence="3" id="KW-0813">Transport</keyword>
<keyword evidence="6" id="KW-0547">Nucleotide-binding</keyword>
<dbReference type="GO" id="GO:0035435">
    <property type="term" value="P:phosphate ion transmembrane transport"/>
    <property type="evidence" value="ECO:0007669"/>
    <property type="project" value="InterPro"/>
</dbReference>
<keyword evidence="4" id="KW-1003">Cell membrane</keyword>
<dbReference type="Gene3D" id="3.40.50.300">
    <property type="entry name" value="P-loop containing nucleotide triphosphate hydrolases"/>
    <property type="match status" value="1"/>
</dbReference>
<evidence type="ECO:0000256" key="6">
    <source>
        <dbReference type="ARBA" id="ARBA00022741"/>
    </source>
</evidence>
<proteinExistence type="inferred from homology"/>
<accession>A0A3P1SM28</accession>
<dbReference type="GO" id="GO:0016887">
    <property type="term" value="F:ATP hydrolysis activity"/>
    <property type="evidence" value="ECO:0007669"/>
    <property type="project" value="InterPro"/>
</dbReference>
<dbReference type="PROSITE" id="PS50893">
    <property type="entry name" value="ABC_TRANSPORTER_2"/>
    <property type="match status" value="1"/>
</dbReference>
<dbReference type="InterPro" id="IPR050086">
    <property type="entry name" value="MetN_ABC_transporter-like"/>
</dbReference>
<evidence type="ECO:0000256" key="5">
    <source>
        <dbReference type="ARBA" id="ARBA00022592"/>
    </source>
</evidence>
<dbReference type="RefSeq" id="WP_124927094.1">
    <property type="nucleotide sequence ID" value="NZ_BMOH01000003.1"/>
</dbReference>
<name>A0A3P1SM28_9GAMM</name>
<dbReference type="InterPro" id="IPR017871">
    <property type="entry name" value="ABC_transporter-like_CS"/>
</dbReference>
<evidence type="ECO:0000256" key="4">
    <source>
        <dbReference type="ARBA" id="ARBA00022475"/>
    </source>
</evidence>
<evidence type="ECO:0000256" key="8">
    <source>
        <dbReference type="ARBA" id="ARBA00023136"/>
    </source>
</evidence>
<dbReference type="InterPro" id="IPR003593">
    <property type="entry name" value="AAA+_ATPase"/>
</dbReference>
<comment type="subcellular location">
    <subcellularLocation>
        <location evidence="1">Cell inner membrane</location>
        <topology evidence="1">Peripheral membrane protein</topology>
    </subcellularLocation>
</comment>
<comment type="similarity">
    <text evidence="2">Belongs to the ABC transporter superfamily.</text>
</comment>
<dbReference type="Pfam" id="PF00005">
    <property type="entry name" value="ABC_tran"/>
    <property type="match status" value="1"/>
</dbReference>
<protein>
    <submittedName>
        <fullName evidence="10">Phosphate ABC transporter ATP-binding protein</fullName>
    </submittedName>
</protein>
<keyword evidence="8" id="KW-0472">Membrane</keyword>
<evidence type="ECO:0000256" key="7">
    <source>
        <dbReference type="ARBA" id="ARBA00022840"/>
    </source>
</evidence>
<dbReference type="PANTHER" id="PTHR43166:SF9">
    <property type="entry name" value="GLUTAMATE_ASPARTATE IMPORT ATP-BINDING PROTEIN GLTL"/>
    <property type="match status" value="1"/>
</dbReference>
<organism evidence="10 11">
    <name type="scientific">Amphritea balenae</name>
    <dbReference type="NCBI Taxonomy" id="452629"/>
    <lineage>
        <taxon>Bacteria</taxon>
        <taxon>Pseudomonadati</taxon>
        <taxon>Pseudomonadota</taxon>
        <taxon>Gammaproteobacteria</taxon>
        <taxon>Oceanospirillales</taxon>
        <taxon>Oceanospirillaceae</taxon>
        <taxon>Amphritea</taxon>
    </lineage>
</organism>
<dbReference type="EMBL" id="RQXV01000009">
    <property type="protein sequence ID" value="RRC97999.1"/>
    <property type="molecule type" value="Genomic_DNA"/>
</dbReference>
<evidence type="ECO:0000259" key="9">
    <source>
        <dbReference type="PROSITE" id="PS50893"/>
    </source>
</evidence>
<feature type="domain" description="ABC transporter" evidence="9">
    <location>
        <begin position="9"/>
        <end position="234"/>
    </location>
</feature>
<dbReference type="InterPro" id="IPR027417">
    <property type="entry name" value="P-loop_NTPase"/>
</dbReference>
<dbReference type="PANTHER" id="PTHR43166">
    <property type="entry name" value="AMINO ACID IMPORT ATP-BINDING PROTEIN"/>
    <property type="match status" value="1"/>
</dbReference>
<dbReference type="GO" id="GO:0005886">
    <property type="term" value="C:plasma membrane"/>
    <property type="evidence" value="ECO:0007669"/>
    <property type="project" value="UniProtKB-SubCell"/>
</dbReference>
<sequence length="258" mass="29105">MTSQSILPLELRAVNFEVQGKRLIKDVSCTFEQNLRSIIIGPNGAGKSLFLRLCHGLLQPVSGQIIWQGGGDRDSARQQAMVFQRPVMLRRSVRANVDYALSIRSVARPEREAIIDEVLQRTGLSRFADYPAHALSYGEQQRLALARVWALKPQILFLDEPTASLDPPATHLVEQIIEAIHVAGTRIVMTTHDLGQARRIADEVLFMHRGRLLEHAPADQFFDKPKNEHARAFLGGELLWWHPKHPLHKPGSKKEICQ</sequence>
<evidence type="ECO:0000256" key="1">
    <source>
        <dbReference type="ARBA" id="ARBA00004417"/>
    </source>
</evidence>
<evidence type="ECO:0000313" key="10">
    <source>
        <dbReference type="EMBL" id="RRC97999.1"/>
    </source>
</evidence>
<reference evidence="10 11" key="1">
    <citation type="submission" date="2018-11" db="EMBL/GenBank/DDBJ databases">
        <title>The draft genome sequence of Amphritea balenae JAMM 1525T.</title>
        <authorList>
            <person name="Fang Z."/>
            <person name="Zhang Y."/>
            <person name="Han X."/>
        </authorList>
    </citation>
    <scope>NUCLEOTIDE SEQUENCE [LARGE SCALE GENOMIC DNA]</scope>
    <source>
        <strain evidence="10 11">JAMM 1525</strain>
    </source>
</reference>
<keyword evidence="11" id="KW-1185">Reference proteome</keyword>
<dbReference type="CDD" id="cd03260">
    <property type="entry name" value="ABC_PstB_phosphate_transporter"/>
    <property type="match status" value="1"/>
</dbReference>